<evidence type="ECO:0000313" key="2">
    <source>
        <dbReference type="Proteomes" id="UP000001203"/>
    </source>
</evidence>
<proteinExistence type="predicted"/>
<protein>
    <submittedName>
        <fullName evidence="1">Uncharacterized protein</fullName>
    </submittedName>
</protein>
<evidence type="ECO:0000313" key="1">
    <source>
        <dbReference type="EMBL" id="ACB54016.1"/>
    </source>
</evidence>
<dbReference type="KEGG" id="cyt:cce_4668"/>
<dbReference type="EMBL" id="CP000806">
    <property type="protein sequence ID" value="ACB54016.1"/>
    <property type="molecule type" value="Genomic_DNA"/>
</dbReference>
<reference evidence="1 2" key="1">
    <citation type="journal article" date="2008" name="Proc. Natl. Acad. Sci. U.S.A.">
        <title>The genome of Cyanothece 51142, a unicellular diazotrophic cyanobacterium important in the marine nitrogen cycle.</title>
        <authorList>
            <person name="Welsh E.A."/>
            <person name="Liberton M."/>
            <person name="Stoeckel J."/>
            <person name="Loh T."/>
            <person name="Elvitigala T."/>
            <person name="Wang C."/>
            <person name="Wollam A."/>
            <person name="Fulton R.S."/>
            <person name="Clifton S.W."/>
            <person name="Jacobs J.M."/>
            <person name="Aurora R."/>
            <person name="Ghosh B.K."/>
            <person name="Sherman L.A."/>
            <person name="Smith R.D."/>
            <person name="Wilson R.K."/>
            <person name="Pakrasi H.B."/>
        </authorList>
    </citation>
    <scope>NUCLEOTIDE SEQUENCE [LARGE SCALE GENOMIC DNA]</scope>
    <source>
        <strain evidence="2">ATCC 51142 / BH68</strain>
    </source>
</reference>
<dbReference type="STRING" id="43989.cce_4668"/>
<accession>B1WW88</accession>
<dbReference type="Proteomes" id="UP000001203">
    <property type="component" value="Chromosome circular"/>
</dbReference>
<dbReference type="HOGENOM" id="CLU_3250288_0_0_3"/>
<name>B1WW88_CROS5</name>
<dbReference type="AlphaFoldDB" id="B1WW88"/>
<keyword evidence="2" id="KW-1185">Reference proteome</keyword>
<gene>
    <name evidence="1" type="ordered locus">cce_4668</name>
</gene>
<sequence length="42" mass="5047">MLGVITEDSNPNNTEENNQRVIMFNSLFFYEQNFYIQIKSQE</sequence>
<organism evidence="1 2">
    <name type="scientific">Crocosphaera subtropica (strain ATCC 51142 / BH68)</name>
    <name type="common">Cyanothece sp. (strain ATCC 51142)</name>
    <dbReference type="NCBI Taxonomy" id="43989"/>
    <lineage>
        <taxon>Bacteria</taxon>
        <taxon>Bacillati</taxon>
        <taxon>Cyanobacteriota</taxon>
        <taxon>Cyanophyceae</taxon>
        <taxon>Oscillatoriophycideae</taxon>
        <taxon>Chroococcales</taxon>
        <taxon>Aphanothecaceae</taxon>
        <taxon>Crocosphaera</taxon>
        <taxon>Crocosphaera subtropica</taxon>
    </lineage>
</organism>